<organism evidence="2 3">
    <name type="scientific">Nonomuraea corallina</name>
    <dbReference type="NCBI Taxonomy" id="2989783"/>
    <lineage>
        <taxon>Bacteria</taxon>
        <taxon>Bacillati</taxon>
        <taxon>Actinomycetota</taxon>
        <taxon>Actinomycetes</taxon>
        <taxon>Streptosporangiales</taxon>
        <taxon>Streptosporangiaceae</taxon>
        <taxon>Nonomuraea</taxon>
    </lineage>
</organism>
<protein>
    <recommendedName>
        <fullName evidence="4">Apolipoprotein N-acyltransferase</fullName>
    </recommendedName>
</protein>
<evidence type="ECO:0000313" key="3">
    <source>
        <dbReference type="Proteomes" id="UP001144036"/>
    </source>
</evidence>
<gene>
    <name evidence="2" type="ORF">OUY22_20895</name>
</gene>
<keyword evidence="1" id="KW-0472">Membrane</keyword>
<keyword evidence="3" id="KW-1185">Reference proteome</keyword>
<evidence type="ECO:0000313" key="2">
    <source>
        <dbReference type="EMBL" id="MDA0635886.1"/>
    </source>
</evidence>
<sequence length="88" mass="9225">MGIVARRVASWLGLAGHLGTLVPFYSSSGLMAPAWAVVALFAVWLVLLAAAIQAVCKRSPWGLLTPVVSLGLWWAAMSAGEAFLGWTG</sequence>
<feature type="transmembrane region" description="Helical" evidence="1">
    <location>
        <begin position="63"/>
        <end position="86"/>
    </location>
</feature>
<feature type="transmembrane region" description="Helical" evidence="1">
    <location>
        <begin position="7"/>
        <end position="26"/>
    </location>
</feature>
<name>A0ABT4SF92_9ACTN</name>
<proteinExistence type="predicted"/>
<dbReference type="RefSeq" id="WP_270156748.1">
    <property type="nucleotide sequence ID" value="NZ_JAPNNL010000085.1"/>
</dbReference>
<reference evidence="2" key="1">
    <citation type="submission" date="2022-11" db="EMBL/GenBank/DDBJ databases">
        <title>Nonomuraea corallina sp. nov., a new species of the genus Nonomuraea isolated from sea side sediment in Thai sea.</title>
        <authorList>
            <person name="Ngamcharungchit C."/>
            <person name="Matsumoto A."/>
            <person name="Suriyachadkun C."/>
            <person name="Panbangred W."/>
            <person name="Inahashi Y."/>
            <person name="Intra B."/>
        </authorList>
    </citation>
    <scope>NUCLEOTIDE SEQUENCE</scope>
    <source>
        <strain evidence="2">MCN248</strain>
    </source>
</reference>
<dbReference type="EMBL" id="JAPNNL010000085">
    <property type="protein sequence ID" value="MDA0635886.1"/>
    <property type="molecule type" value="Genomic_DNA"/>
</dbReference>
<comment type="caution">
    <text evidence="2">The sequence shown here is derived from an EMBL/GenBank/DDBJ whole genome shotgun (WGS) entry which is preliminary data.</text>
</comment>
<keyword evidence="1" id="KW-0812">Transmembrane</keyword>
<evidence type="ECO:0008006" key="4">
    <source>
        <dbReference type="Google" id="ProtNLM"/>
    </source>
</evidence>
<keyword evidence="1" id="KW-1133">Transmembrane helix</keyword>
<accession>A0ABT4SF92</accession>
<dbReference type="Proteomes" id="UP001144036">
    <property type="component" value="Unassembled WGS sequence"/>
</dbReference>
<feature type="transmembrane region" description="Helical" evidence="1">
    <location>
        <begin position="32"/>
        <end position="56"/>
    </location>
</feature>
<evidence type="ECO:0000256" key="1">
    <source>
        <dbReference type="SAM" id="Phobius"/>
    </source>
</evidence>